<feature type="domain" description="Type III restriction enzyme C-terminal endonuclease" evidence="2">
    <location>
        <begin position="770"/>
        <end position="871"/>
    </location>
</feature>
<dbReference type="Pfam" id="PF19778">
    <property type="entry name" value="RE_endonuc"/>
    <property type="match status" value="1"/>
</dbReference>
<evidence type="ECO:0000259" key="2">
    <source>
        <dbReference type="Pfam" id="PF19778"/>
    </source>
</evidence>
<evidence type="ECO:0000259" key="1">
    <source>
        <dbReference type="Pfam" id="PF04851"/>
    </source>
</evidence>
<accession>A0A1C9ZYQ2</accession>
<dbReference type="EMBL" id="LC153684">
    <property type="protein sequence ID" value="BAV59418.1"/>
    <property type="molecule type" value="Genomic_DNA"/>
</dbReference>
<proteinExistence type="predicted"/>
<dbReference type="REBASE" id="251359">
    <property type="entry name" value="Esp005ORFUP"/>
</dbReference>
<organism evidence="3">
    <name type="scientific">Candidatus Endomicrobium sp. MdDo-005</name>
    <dbReference type="NCBI Taxonomy" id="1837115"/>
    <lineage>
        <taxon>Bacteria</taxon>
        <taxon>Pseudomonadati</taxon>
        <taxon>Elusimicrobiota</taxon>
        <taxon>Endomicrobiia</taxon>
        <taxon>Endomicrobiales</taxon>
        <taxon>Endomicrobiaceae</taxon>
        <taxon>Endomicrobium</taxon>
    </lineage>
</organism>
<name>A0A1C9ZYQ2_9BACT</name>
<dbReference type="AlphaFoldDB" id="A0A1C9ZYQ2"/>
<sequence>MKLRFDANQDFQIEAVKSVVRLFEGQTINSGEFEVSFDSLAILSRGTRNNLTIGKEQILANLQKIQAANGIEKSESLEGGLQFSIEMETGTGKTYVYLRTIYELNKQYGFKKFVIVVPGIAIKEGVLKNLEITRDHFKRIYSNTPSTYRAYDSKRVSALRDFLDSSNIQILVINIDSFVKDDTVINQNNDKLTGKKPVEFIRLAKPVVIIDEPQNMETDKRRTAIEKLNPVFTLRYSATHKNFYNLVYSLNPVRAYDLGLVKQIEVDSVIAENEHNTPFIELEKFNCSNRFISATIKIECGTRNGIKQKRINVRKGNDLYMLSGKREIYKDDFVLEEIDAKEGFIKFANNLRVKIGQNNSILKDEVMKKQMKRTIAEHLDKEKLLNPKGIKVLSLFFIDRVANYKKFDENGKLVKGKFFNWFEEIYKELAALPEYSASGDFDVEKIHNGYFSCDKKGRLKDSSGEAAEDNDAYRLIMKDKERVLSLDNPLKFIFSHSALREGWDNPNVFQICTLNETVSLMKKRQEIGRGLRLCVDSCGRRIFDKNINKLTVIANERYDSFAAGLQKEIQEDCGIEFSDGRIKDKRDRVKINLRKDFKLDKNFIDLWERIKNKTFYRVKYDSQKLIEEAVKDLKEIIVAAPEIVIQKGTITMDETNVSAQLHGIETTPQELSFRIPNIIDYIQARLEAKLTRKTILRMLKESGSLAKISKNPQMFLDAAVSAINNVANELMVGGIEYHKIAGQYWEMKLFENYEVETYKDNLYKISSQNKTISDSVMIDSSVEKKFAEDCESSENVEFFIKLPAEFKIKTPLGFYNPDWALICKKENKIYFVAETKSTLDESRLRLSEGLKLKCGEAHFKEFKDVKFECVTSVEELLK</sequence>
<dbReference type="InterPro" id="IPR045572">
    <property type="entry name" value="RE_endonuc_C"/>
</dbReference>
<evidence type="ECO:0000313" key="3">
    <source>
        <dbReference type="EMBL" id="BAV59418.1"/>
    </source>
</evidence>
<dbReference type="Gene3D" id="3.40.50.300">
    <property type="entry name" value="P-loop containing nucleotide triphosphate hydrolases"/>
    <property type="match status" value="2"/>
</dbReference>
<dbReference type="Pfam" id="PF04851">
    <property type="entry name" value="ResIII"/>
    <property type="match status" value="1"/>
</dbReference>
<dbReference type="InterPro" id="IPR006935">
    <property type="entry name" value="Helicase/UvrB_N"/>
</dbReference>
<protein>
    <submittedName>
        <fullName evidence="3">Type III restriction enzyme</fullName>
    </submittedName>
</protein>
<dbReference type="GO" id="GO:0015668">
    <property type="term" value="F:type III site-specific deoxyribonuclease activity"/>
    <property type="evidence" value="ECO:0007669"/>
    <property type="project" value="InterPro"/>
</dbReference>
<dbReference type="GO" id="GO:0003677">
    <property type="term" value="F:DNA binding"/>
    <property type="evidence" value="ECO:0007669"/>
    <property type="project" value="InterPro"/>
</dbReference>
<reference evidence="3" key="1">
    <citation type="journal article" date="2016" name="Genome Biol. Evol.">
        <title>Comparison of intracellular "Ca. Endomicrobium trichonymphae" genomovars illuminates the requirement and decay of defense systems against foreign DNA.</title>
        <authorList>
            <person name="Izawa K."/>
            <person name="Kuwahara H."/>
            <person name="Kihara K."/>
            <person name="Yuki M."/>
            <person name="Lo N."/>
            <person name="Ito T."/>
            <person name="Ohkuma M."/>
            <person name="Hongoh Y."/>
        </authorList>
    </citation>
    <scope>NUCLEOTIDE SEQUENCE</scope>
    <source>
        <strain evidence="3">MdDo-005</strain>
    </source>
</reference>
<dbReference type="GO" id="GO:0005524">
    <property type="term" value="F:ATP binding"/>
    <property type="evidence" value="ECO:0007669"/>
    <property type="project" value="InterPro"/>
</dbReference>
<dbReference type="InterPro" id="IPR027417">
    <property type="entry name" value="P-loop_NTPase"/>
</dbReference>
<dbReference type="SUPFAM" id="SSF52540">
    <property type="entry name" value="P-loop containing nucleoside triphosphate hydrolases"/>
    <property type="match status" value="2"/>
</dbReference>
<feature type="domain" description="Helicase/UvrB N-terminal" evidence="1">
    <location>
        <begin position="66"/>
        <end position="241"/>
    </location>
</feature>